<dbReference type="Gene3D" id="1.25.40.10">
    <property type="entry name" value="Tetratricopeptide repeat domain"/>
    <property type="match status" value="1"/>
</dbReference>
<accession>A0ABT2AHW5</accession>
<feature type="signal peptide" evidence="2">
    <location>
        <begin position="1"/>
        <end position="19"/>
    </location>
</feature>
<dbReference type="PROSITE" id="PS50005">
    <property type="entry name" value="TPR"/>
    <property type="match status" value="2"/>
</dbReference>
<dbReference type="SUPFAM" id="SSF48452">
    <property type="entry name" value="TPR-like"/>
    <property type="match status" value="1"/>
</dbReference>
<evidence type="ECO:0000256" key="2">
    <source>
        <dbReference type="SAM" id="SignalP"/>
    </source>
</evidence>
<sequence length="396" mass="44439">MKRLAVLLSISLLAGCATVAPPVEPPPPVFADASFAPPSEPVRTDTLFELSPEMRAYLNSSRFSALLRERGERHGLVDALYRKSDLQLEYESSKTRTAAETYAARSGNCLSLVIMTAAFAKALGMPVQYQNIDAQNTWSREAGLFLASSHVNILLSDRRMPNVHSPGAEMQLLVDFIPSDAAARLRAHAIEEQDIIALYANNRAAEMLVQGRVNDAYWWARAAVQARPKLVTVLNTLGVVYERSGKLAMAEQTYRSALAREPENVVVMRNLQPVLVDLGKREEAMALAKRINSIEPVAPYYYFDQGMIALKDGEPEKARSLFEREIRRAPFNDEFRFWLGIAYARMGEIGDAREQLALAVEHSTRRDVRDQYSAKLAYLRQISMNARRSVEPSRYQ</sequence>
<organism evidence="3 4">
    <name type="scientific">Massilia agri</name>
    <dbReference type="NCBI Taxonomy" id="1886785"/>
    <lineage>
        <taxon>Bacteria</taxon>
        <taxon>Pseudomonadati</taxon>
        <taxon>Pseudomonadota</taxon>
        <taxon>Betaproteobacteria</taxon>
        <taxon>Burkholderiales</taxon>
        <taxon>Oxalobacteraceae</taxon>
        <taxon>Telluria group</taxon>
        <taxon>Massilia</taxon>
    </lineage>
</organism>
<keyword evidence="4" id="KW-1185">Reference proteome</keyword>
<feature type="chain" id="PRO_5046388676" evidence="2">
    <location>
        <begin position="20"/>
        <end position="396"/>
    </location>
</feature>
<comment type="caution">
    <text evidence="3">The sequence shown here is derived from an EMBL/GenBank/DDBJ whole genome shotgun (WGS) entry which is preliminary data.</text>
</comment>
<evidence type="ECO:0000313" key="3">
    <source>
        <dbReference type="EMBL" id="MCS0595844.1"/>
    </source>
</evidence>
<protein>
    <submittedName>
        <fullName evidence="3">Tetratricopeptide repeat protein</fullName>
    </submittedName>
</protein>
<evidence type="ECO:0000256" key="1">
    <source>
        <dbReference type="PROSITE-ProRule" id="PRU00339"/>
    </source>
</evidence>
<feature type="repeat" description="TPR" evidence="1">
    <location>
        <begin position="231"/>
        <end position="264"/>
    </location>
</feature>
<dbReference type="InterPro" id="IPR019734">
    <property type="entry name" value="TPR_rpt"/>
</dbReference>
<proteinExistence type="predicted"/>
<dbReference type="SMART" id="SM00028">
    <property type="entry name" value="TPR"/>
    <property type="match status" value="2"/>
</dbReference>
<keyword evidence="2" id="KW-0732">Signal</keyword>
<keyword evidence="1" id="KW-0802">TPR repeat</keyword>
<dbReference type="PROSITE" id="PS51257">
    <property type="entry name" value="PROKAR_LIPOPROTEIN"/>
    <property type="match status" value="1"/>
</dbReference>
<gene>
    <name evidence="3" type="ORF">NX780_05725</name>
</gene>
<evidence type="ECO:0000313" key="4">
    <source>
        <dbReference type="Proteomes" id="UP001206572"/>
    </source>
</evidence>
<name>A0ABT2AHW5_9BURK</name>
<dbReference type="Pfam" id="PF13432">
    <property type="entry name" value="TPR_16"/>
    <property type="match status" value="1"/>
</dbReference>
<dbReference type="Pfam" id="PF13176">
    <property type="entry name" value="TPR_7"/>
    <property type="match status" value="1"/>
</dbReference>
<dbReference type="EMBL" id="JANUHA010000003">
    <property type="protein sequence ID" value="MCS0595844.1"/>
    <property type="molecule type" value="Genomic_DNA"/>
</dbReference>
<dbReference type="PANTHER" id="PTHR12558:SF13">
    <property type="entry name" value="CELL DIVISION CYCLE PROTEIN 27 HOMOLOG"/>
    <property type="match status" value="1"/>
</dbReference>
<dbReference type="Proteomes" id="UP001206572">
    <property type="component" value="Unassembled WGS sequence"/>
</dbReference>
<reference evidence="3 4" key="1">
    <citation type="submission" date="2022-08" db="EMBL/GenBank/DDBJ databases">
        <title>Reclassification of Massilia species as members of the genera Telluria, Duganella, Pseudoduganella, Mokoshia gen. nov. and Zemynaea gen. nov. using orthogonal and non-orthogonal genome-based approaches.</title>
        <authorList>
            <person name="Bowman J.P."/>
        </authorList>
    </citation>
    <scope>NUCLEOTIDE SEQUENCE [LARGE SCALE GENOMIC DNA]</scope>
    <source>
        <strain evidence="3 4">JCM 31661</strain>
    </source>
</reference>
<dbReference type="InterPro" id="IPR011990">
    <property type="entry name" value="TPR-like_helical_dom_sf"/>
</dbReference>
<feature type="repeat" description="TPR" evidence="1">
    <location>
        <begin position="299"/>
        <end position="332"/>
    </location>
</feature>
<dbReference type="RefSeq" id="WP_258826896.1">
    <property type="nucleotide sequence ID" value="NZ_JANUHA010000003.1"/>
</dbReference>
<dbReference type="PANTHER" id="PTHR12558">
    <property type="entry name" value="CELL DIVISION CYCLE 16,23,27"/>
    <property type="match status" value="1"/>
</dbReference>